<protein>
    <submittedName>
        <fullName evidence="2">Uncharacterized protein</fullName>
    </submittedName>
</protein>
<feature type="compositionally biased region" description="Basic residues" evidence="1">
    <location>
        <begin position="85"/>
        <end position="98"/>
    </location>
</feature>
<evidence type="ECO:0000313" key="3">
    <source>
        <dbReference type="Proteomes" id="UP000288805"/>
    </source>
</evidence>
<feature type="compositionally biased region" description="Pro residues" evidence="1">
    <location>
        <begin position="111"/>
        <end position="122"/>
    </location>
</feature>
<dbReference type="EMBL" id="QGNW01000755">
    <property type="protein sequence ID" value="RVW62938.1"/>
    <property type="molecule type" value="Genomic_DNA"/>
</dbReference>
<feature type="region of interest" description="Disordered" evidence="1">
    <location>
        <begin position="48"/>
        <end position="127"/>
    </location>
</feature>
<gene>
    <name evidence="2" type="ORF">CK203_062861</name>
</gene>
<sequence length="191" mass="21083">MKKLEPLEANHTKLKANFASCKISLWLRNHKPFESPKRDLCLRLHTRASTATGHPSPVEDAPLSPHSRRYETRRPPTIPGASSFRPKKSSSRPLKKKSRVSEPIDLSEPSSEPPPEPQPSQPPAIESQIPSSMTLRCLSGVPWSLTRPLRVIWIAGLGHSIPSSTLTQPLSNFSQSLGTPSICCRGTIWST</sequence>
<proteinExistence type="predicted"/>
<name>A0A438FSN5_VITVI</name>
<evidence type="ECO:0000256" key="1">
    <source>
        <dbReference type="SAM" id="MobiDB-lite"/>
    </source>
</evidence>
<dbReference type="Proteomes" id="UP000288805">
    <property type="component" value="Unassembled WGS sequence"/>
</dbReference>
<comment type="caution">
    <text evidence="2">The sequence shown here is derived from an EMBL/GenBank/DDBJ whole genome shotgun (WGS) entry which is preliminary data.</text>
</comment>
<evidence type="ECO:0000313" key="2">
    <source>
        <dbReference type="EMBL" id="RVW62938.1"/>
    </source>
</evidence>
<organism evidence="2 3">
    <name type="scientific">Vitis vinifera</name>
    <name type="common">Grape</name>
    <dbReference type="NCBI Taxonomy" id="29760"/>
    <lineage>
        <taxon>Eukaryota</taxon>
        <taxon>Viridiplantae</taxon>
        <taxon>Streptophyta</taxon>
        <taxon>Embryophyta</taxon>
        <taxon>Tracheophyta</taxon>
        <taxon>Spermatophyta</taxon>
        <taxon>Magnoliopsida</taxon>
        <taxon>eudicotyledons</taxon>
        <taxon>Gunneridae</taxon>
        <taxon>Pentapetalae</taxon>
        <taxon>rosids</taxon>
        <taxon>Vitales</taxon>
        <taxon>Vitaceae</taxon>
        <taxon>Viteae</taxon>
        <taxon>Vitis</taxon>
    </lineage>
</organism>
<dbReference type="AlphaFoldDB" id="A0A438FSN5"/>
<accession>A0A438FSN5</accession>
<feature type="compositionally biased region" description="Low complexity" evidence="1">
    <location>
        <begin position="101"/>
        <end position="110"/>
    </location>
</feature>
<reference evidence="2 3" key="1">
    <citation type="journal article" date="2018" name="PLoS Genet.">
        <title>Population sequencing reveals clonal diversity and ancestral inbreeding in the grapevine cultivar Chardonnay.</title>
        <authorList>
            <person name="Roach M.J."/>
            <person name="Johnson D.L."/>
            <person name="Bohlmann J."/>
            <person name="van Vuuren H.J."/>
            <person name="Jones S.J."/>
            <person name="Pretorius I.S."/>
            <person name="Schmidt S.A."/>
            <person name="Borneman A.R."/>
        </authorList>
    </citation>
    <scope>NUCLEOTIDE SEQUENCE [LARGE SCALE GENOMIC DNA]</scope>
    <source>
        <strain evidence="3">cv. Chardonnay</strain>
        <tissue evidence="2">Leaf</tissue>
    </source>
</reference>